<evidence type="ECO:0000256" key="5">
    <source>
        <dbReference type="ARBA" id="ARBA00035648"/>
    </source>
</evidence>
<keyword evidence="3" id="KW-0255">Endonuclease</keyword>
<dbReference type="PANTHER" id="PTHR30636:SF3">
    <property type="entry name" value="UPF0701 PROTEIN YICC"/>
    <property type="match status" value="1"/>
</dbReference>
<feature type="coiled-coil region" evidence="6">
    <location>
        <begin position="168"/>
        <end position="219"/>
    </location>
</feature>
<keyword evidence="2" id="KW-0540">Nuclease</keyword>
<keyword evidence="6" id="KW-0175">Coiled coil</keyword>
<feature type="domain" description="Endoribonuclease YicC-like C-terminal" evidence="8">
    <location>
        <begin position="172"/>
        <end position="288"/>
    </location>
</feature>
<keyword evidence="4" id="KW-0378">Hydrolase</keyword>
<dbReference type="InterPro" id="IPR013551">
    <property type="entry name" value="YicC-like_C"/>
</dbReference>
<gene>
    <name evidence="9" type="ORF">MNBD_GAMMA05-429</name>
</gene>
<name>A0A3B0X9S7_9ZZZZ</name>
<dbReference type="PANTHER" id="PTHR30636">
    <property type="entry name" value="UPF0701 PROTEIN YICC"/>
    <property type="match status" value="1"/>
</dbReference>
<dbReference type="GO" id="GO:0016787">
    <property type="term" value="F:hydrolase activity"/>
    <property type="evidence" value="ECO:0007669"/>
    <property type="project" value="UniProtKB-KW"/>
</dbReference>
<protein>
    <submittedName>
        <fullName evidence="9">Protein YicC</fullName>
    </submittedName>
</protein>
<comment type="cofactor">
    <cofactor evidence="1">
        <name>a divalent metal cation</name>
        <dbReference type="ChEBI" id="CHEBI:60240"/>
    </cofactor>
</comment>
<dbReference type="Pfam" id="PF03755">
    <property type="entry name" value="YicC-like_N"/>
    <property type="match status" value="1"/>
</dbReference>
<evidence type="ECO:0000256" key="6">
    <source>
        <dbReference type="SAM" id="Coils"/>
    </source>
</evidence>
<accession>A0A3B0X9S7</accession>
<comment type="similarity">
    <text evidence="5">Belongs to the YicC/YloC family.</text>
</comment>
<sequence length="288" mass="33547">MTRSMTAFARTEQSLESGELVWEVRSVNHRYLELHFKIPENFRAHEVRYRELLQKRLNRGKVECHLRFNSRAQQSESINVNSVQAKALVHACQEINDLLHQPSEVDPMEILQWPGVVQESKPDMKPILDASEEALNHAIDDLLANREREGARMRELILQRCNAIQTIVNQARENMPEIQARYQKKLRERLDTLNIEVNSDRLEQELVHLAQKMDVDEELDRLDSHLKEIGEILDRDEAVGRRLDFLMQELNREANTLGSKSADITSTNASVELKVLIEQMREQIQNIE</sequence>
<dbReference type="GO" id="GO:0004521">
    <property type="term" value="F:RNA endonuclease activity"/>
    <property type="evidence" value="ECO:0007669"/>
    <property type="project" value="InterPro"/>
</dbReference>
<evidence type="ECO:0000259" key="7">
    <source>
        <dbReference type="Pfam" id="PF03755"/>
    </source>
</evidence>
<dbReference type="Pfam" id="PF08340">
    <property type="entry name" value="YicC-like_C"/>
    <property type="match status" value="1"/>
</dbReference>
<dbReference type="EMBL" id="UOFE01000034">
    <property type="protein sequence ID" value="VAW53556.1"/>
    <property type="molecule type" value="Genomic_DNA"/>
</dbReference>
<evidence type="ECO:0000256" key="2">
    <source>
        <dbReference type="ARBA" id="ARBA00022722"/>
    </source>
</evidence>
<dbReference type="AlphaFoldDB" id="A0A3B0X9S7"/>
<dbReference type="InterPro" id="IPR005229">
    <property type="entry name" value="YicC/YloC-like"/>
</dbReference>
<evidence type="ECO:0000259" key="8">
    <source>
        <dbReference type="Pfam" id="PF08340"/>
    </source>
</evidence>
<dbReference type="InterPro" id="IPR013527">
    <property type="entry name" value="YicC-like_N"/>
</dbReference>
<proteinExistence type="inferred from homology"/>
<organism evidence="9">
    <name type="scientific">hydrothermal vent metagenome</name>
    <dbReference type="NCBI Taxonomy" id="652676"/>
    <lineage>
        <taxon>unclassified sequences</taxon>
        <taxon>metagenomes</taxon>
        <taxon>ecological metagenomes</taxon>
    </lineage>
</organism>
<dbReference type="NCBIfam" id="TIGR00255">
    <property type="entry name" value="YicC/YloC family endoribonuclease"/>
    <property type="match status" value="1"/>
</dbReference>
<evidence type="ECO:0000313" key="9">
    <source>
        <dbReference type="EMBL" id="VAW53556.1"/>
    </source>
</evidence>
<feature type="domain" description="Endoribonuclease YicC-like N-terminal" evidence="7">
    <location>
        <begin position="3"/>
        <end position="154"/>
    </location>
</feature>
<reference evidence="9" key="1">
    <citation type="submission" date="2018-06" db="EMBL/GenBank/DDBJ databases">
        <authorList>
            <person name="Zhirakovskaya E."/>
        </authorList>
    </citation>
    <scope>NUCLEOTIDE SEQUENCE</scope>
</reference>
<evidence type="ECO:0000256" key="4">
    <source>
        <dbReference type="ARBA" id="ARBA00022801"/>
    </source>
</evidence>
<evidence type="ECO:0000256" key="3">
    <source>
        <dbReference type="ARBA" id="ARBA00022759"/>
    </source>
</evidence>
<evidence type="ECO:0000256" key="1">
    <source>
        <dbReference type="ARBA" id="ARBA00001968"/>
    </source>
</evidence>